<organism evidence="1 2">
    <name type="scientific">Aspergillus bertholletiae</name>
    <dbReference type="NCBI Taxonomy" id="1226010"/>
    <lineage>
        <taxon>Eukaryota</taxon>
        <taxon>Fungi</taxon>
        <taxon>Dikarya</taxon>
        <taxon>Ascomycota</taxon>
        <taxon>Pezizomycotina</taxon>
        <taxon>Eurotiomycetes</taxon>
        <taxon>Eurotiomycetidae</taxon>
        <taxon>Eurotiales</taxon>
        <taxon>Aspergillaceae</taxon>
        <taxon>Aspergillus</taxon>
        <taxon>Aspergillus subgen. Circumdati</taxon>
    </lineage>
</organism>
<reference evidence="1 2" key="1">
    <citation type="submission" date="2019-04" db="EMBL/GenBank/DDBJ databases">
        <title>Friends and foes A comparative genomics studyof 23 Aspergillus species from section Flavi.</title>
        <authorList>
            <consortium name="DOE Joint Genome Institute"/>
            <person name="Kjaerbolling I."/>
            <person name="Vesth T."/>
            <person name="Frisvad J.C."/>
            <person name="Nybo J.L."/>
            <person name="Theobald S."/>
            <person name="Kildgaard S."/>
            <person name="Isbrandt T."/>
            <person name="Kuo A."/>
            <person name="Sato A."/>
            <person name="Lyhne E.K."/>
            <person name="Kogle M.E."/>
            <person name="Wiebenga A."/>
            <person name="Kun R.S."/>
            <person name="Lubbers R.J."/>
            <person name="Makela M.R."/>
            <person name="Barry K."/>
            <person name="Chovatia M."/>
            <person name="Clum A."/>
            <person name="Daum C."/>
            <person name="Haridas S."/>
            <person name="He G."/>
            <person name="LaButti K."/>
            <person name="Lipzen A."/>
            <person name="Mondo S."/>
            <person name="Riley R."/>
            <person name="Salamov A."/>
            <person name="Simmons B.A."/>
            <person name="Magnuson J.K."/>
            <person name="Henrissat B."/>
            <person name="Mortensen U.H."/>
            <person name="Larsen T.O."/>
            <person name="Devries R.P."/>
            <person name="Grigoriev I.V."/>
            <person name="Machida M."/>
            <person name="Baker S.E."/>
            <person name="Andersen M.R."/>
        </authorList>
    </citation>
    <scope>NUCLEOTIDE SEQUENCE [LARGE SCALE GENOMIC DNA]</scope>
    <source>
        <strain evidence="1 2">IBT 29228</strain>
    </source>
</reference>
<evidence type="ECO:0000313" key="1">
    <source>
        <dbReference type="EMBL" id="KAE8382442.1"/>
    </source>
</evidence>
<keyword evidence="2" id="KW-1185">Reference proteome</keyword>
<dbReference type="AlphaFoldDB" id="A0A5N7BKX0"/>
<sequence>MQTTPFALSLCMFMISRFFCPGRTGNFTFYTDLHQQMTLACNTSPSLSFDRQDFAWISLWSFALYCWGLFVNDGYQALLVISHVTANGYPREPRILPCRYDTFNLSIPVRINRLEFGAEGNVCAGLGMSLRRRYHTSWTMECVESH</sequence>
<proteinExistence type="predicted"/>
<dbReference type="Proteomes" id="UP000326198">
    <property type="component" value="Unassembled WGS sequence"/>
</dbReference>
<gene>
    <name evidence="1" type="ORF">BDV26DRAFT_3783</name>
</gene>
<dbReference type="EMBL" id="ML736162">
    <property type="protein sequence ID" value="KAE8382442.1"/>
    <property type="molecule type" value="Genomic_DNA"/>
</dbReference>
<name>A0A5N7BKX0_9EURO</name>
<evidence type="ECO:0000313" key="2">
    <source>
        <dbReference type="Proteomes" id="UP000326198"/>
    </source>
</evidence>
<accession>A0A5N7BKX0</accession>
<protein>
    <submittedName>
        <fullName evidence="1">Uncharacterized protein</fullName>
    </submittedName>
</protein>